<evidence type="ECO:0000313" key="2">
    <source>
        <dbReference type="Proteomes" id="UP000653305"/>
    </source>
</evidence>
<evidence type="ECO:0000313" key="1">
    <source>
        <dbReference type="EMBL" id="GFP91669.1"/>
    </source>
</evidence>
<reference evidence="1" key="1">
    <citation type="submission" date="2020-07" db="EMBL/GenBank/DDBJ databases">
        <title>Ethylene signaling mediates host invasion by parasitic plants.</title>
        <authorList>
            <person name="Yoshida S."/>
        </authorList>
    </citation>
    <scope>NUCLEOTIDE SEQUENCE</scope>
    <source>
        <strain evidence="1">Okayama</strain>
    </source>
</reference>
<dbReference type="Pfam" id="PF05910">
    <property type="entry name" value="DUF868"/>
    <property type="match status" value="1"/>
</dbReference>
<dbReference type="Proteomes" id="UP000653305">
    <property type="component" value="Unassembled WGS sequence"/>
</dbReference>
<proteinExistence type="predicted"/>
<comment type="caution">
    <text evidence="1">The sequence shown here is derived from an EMBL/GenBank/DDBJ whole genome shotgun (WGS) entry which is preliminary data.</text>
</comment>
<gene>
    <name evidence="1" type="ORF">PHJA_001310900</name>
</gene>
<protein>
    <submittedName>
        <fullName evidence="1">Uncharacterized protein</fullName>
    </submittedName>
</protein>
<organism evidence="1 2">
    <name type="scientific">Phtheirospermum japonicum</name>
    <dbReference type="NCBI Taxonomy" id="374723"/>
    <lineage>
        <taxon>Eukaryota</taxon>
        <taxon>Viridiplantae</taxon>
        <taxon>Streptophyta</taxon>
        <taxon>Embryophyta</taxon>
        <taxon>Tracheophyta</taxon>
        <taxon>Spermatophyta</taxon>
        <taxon>Magnoliopsida</taxon>
        <taxon>eudicotyledons</taxon>
        <taxon>Gunneridae</taxon>
        <taxon>Pentapetalae</taxon>
        <taxon>asterids</taxon>
        <taxon>lamiids</taxon>
        <taxon>Lamiales</taxon>
        <taxon>Orobanchaceae</taxon>
        <taxon>Orobanchaceae incertae sedis</taxon>
        <taxon>Phtheirospermum</taxon>
    </lineage>
</organism>
<name>A0A830BYL1_9LAMI</name>
<dbReference type="OrthoDB" id="731074at2759"/>
<dbReference type="PANTHER" id="PTHR31972:SF77">
    <property type="entry name" value="DUF868 DOMAIN-CONTAINING PROTEIN"/>
    <property type="match status" value="1"/>
</dbReference>
<sequence>MVKNSDEGNHYTCKIDLKTWQFWGKKGLKTFTVADKHFDVFWDLRAAKFTCSPQPNSDYYVAMVCSEEVVLLLGDQKIEVLRRTKSRPSLEDALLVHKKELVFAKKCFCMKTTLGQDKKEHSIVIESSTGPTTRRCGTAWTGRNRSACRICIGDLGGTRRLRWKISGCRYCRTCTTGFIAGPIRGWAFSSLREMRVVVRIWGIVFGMCWRTSLARWASVIFFMLGRLNNEVIAFDHFVVCQCLSCGNGSFGEDLLFRVL</sequence>
<dbReference type="EMBL" id="BMAC01000251">
    <property type="protein sequence ID" value="GFP91669.1"/>
    <property type="molecule type" value="Genomic_DNA"/>
</dbReference>
<dbReference type="PANTHER" id="PTHR31972">
    <property type="entry name" value="EXPRESSED PROTEIN"/>
    <property type="match status" value="1"/>
</dbReference>
<dbReference type="AlphaFoldDB" id="A0A830BYL1"/>
<keyword evidence="2" id="KW-1185">Reference proteome</keyword>
<accession>A0A830BYL1</accession>
<dbReference type="InterPro" id="IPR008586">
    <property type="entry name" value="DUF868_pln"/>
</dbReference>